<keyword evidence="5" id="KW-0472">Membrane</keyword>
<protein>
    <recommendedName>
        <fullName evidence="8">Transcription factor domain-containing protein</fullName>
    </recommendedName>
</protein>
<evidence type="ECO:0008006" key="8">
    <source>
        <dbReference type="Google" id="ProtNLM"/>
    </source>
</evidence>
<reference evidence="6 7" key="1">
    <citation type="submission" date="2018-05" db="EMBL/GenBank/DDBJ databases">
        <title>Genome sequencing and assembly of the regulated plant pathogen Lachnellula willkommii and related sister species for the development of diagnostic species identification markers.</title>
        <authorList>
            <person name="Giroux E."/>
            <person name="Bilodeau G."/>
        </authorList>
    </citation>
    <scope>NUCLEOTIDE SEQUENCE [LARGE SCALE GENOMIC DNA]</scope>
    <source>
        <strain evidence="6 7">CBS 160.35</strain>
    </source>
</reference>
<evidence type="ECO:0000313" key="7">
    <source>
        <dbReference type="Proteomes" id="UP000443090"/>
    </source>
</evidence>
<keyword evidence="1" id="KW-0805">Transcription regulation</keyword>
<keyword evidence="5" id="KW-0812">Transmembrane</keyword>
<dbReference type="GO" id="GO:0000978">
    <property type="term" value="F:RNA polymerase II cis-regulatory region sequence-specific DNA binding"/>
    <property type="evidence" value="ECO:0007669"/>
    <property type="project" value="TreeGrafter"/>
</dbReference>
<comment type="caution">
    <text evidence="6">The sequence shown here is derived from an EMBL/GenBank/DDBJ whole genome shotgun (WGS) entry which is preliminary data.</text>
</comment>
<dbReference type="PANTHER" id="PTHR47424">
    <property type="entry name" value="REGULATORY PROTEIN GAL4"/>
    <property type="match status" value="1"/>
</dbReference>
<accession>A0A8H8RY25</accession>
<name>A0A8H8RY25_9HELO</name>
<dbReference type="GO" id="GO:0005634">
    <property type="term" value="C:nucleus"/>
    <property type="evidence" value="ECO:0007669"/>
    <property type="project" value="TreeGrafter"/>
</dbReference>
<keyword evidence="4" id="KW-0175">Coiled coil</keyword>
<evidence type="ECO:0000313" key="6">
    <source>
        <dbReference type="EMBL" id="TVY44117.1"/>
    </source>
</evidence>
<evidence type="ECO:0000256" key="4">
    <source>
        <dbReference type="SAM" id="Coils"/>
    </source>
</evidence>
<evidence type="ECO:0000256" key="5">
    <source>
        <dbReference type="SAM" id="Phobius"/>
    </source>
</evidence>
<feature type="transmembrane region" description="Helical" evidence="5">
    <location>
        <begin position="132"/>
        <end position="150"/>
    </location>
</feature>
<keyword evidence="7" id="KW-1185">Reference proteome</keyword>
<feature type="coiled-coil region" evidence="4">
    <location>
        <begin position="179"/>
        <end position="213"/>
    </location>
</feature>
<keyword evidence="3" id="KW-0539">Nucleus</keyword>
<keyword evidence="5" id="KW-1133">Transmembrane helix</keyword>
<dbReference type="EMBL" id="QGMI01000249">
    <property type="protein sequence ID" value="TVY44117.1"/>
    <property type="molecule type" value="Genomic_DNA"/>
</dbReference>
<feature type="transmembrane region" description="Helical" evidence="5">
    <location>
        <begin position="44"/>
        <end position="62"/>
    </location>
</feature>
<proteinExistence type="predicted"/>
<dbReference type="AlphaFoldDB" id="A0A8H8RY25"/>
<gene>
    <name evidence="6" type="ORF">LOCC1_G004003</name>
</gene>
<dbReference type="GO" id="GO:0000981">
    <property type="term" value="F:DNA-binding transcription factor activity, RNA polymerase II-specific"/>
    <property type="evidence" value="ECO:0007669"/>
    <property type="project" value="TreeGrafter"/>
</dbReference>
<keyword evidence="2" id="KW-0804">Transcription</keyword>
<sequence length="324" mass="35811">MASPSVAYQLSLRFSEWSQQLPPDLHWRASSFQTQDPTLTLKRLHINLICFHGIIILTRPFFLHQISRQVAELGADSTARKNDHMAYDSRTGKDHQEQTLCFDSACVQAALHSVTAVNNAFTTDALPRRNPFVIYWLFSAAIVILANLFSPVHGEAESESAIRTALKIMRFSGEADPQARRYQSILESFLEALQEAEKAKEQATNKASQTSSDIFNLLFGNEPPNINEAESSSAQSHNQMPAAAALAPGAWSDGQFPTPTPHSQSGLETLCFASGINGRIGEPSPLMEISSARCDNSINSDIWWNAEQDLFDTQVPLYGLMEPT</sequence>
<evidence type="ECO:0000256" key="2">
    <source>
        <dbReference type="ARBA" id="ARBA00023163"/>
    </source>
</evidence>
<dbReference type="InterPro" id="IPR051127">
    <property type="entry name" value="Fungal_SecMet_Regulators"/>
</dbReference>
<evidence type="ECO:0000256" key="3">
    <source>
        <dbReference type="ARBA" id="ARBA00023242"/>
    </source>
</evidence>
<dbReference type="PANTHER" id="PTHR47424:SF9">
    <property type="entry name" value="TAH-2"/>
    <property type="match status" value="1"/>
</dbReference>
<dbReference type="Proteomes" id="UP000443090">
    <property type="component" value="Unassembled WGS sequence"/>
</dbReference>
<organism evidence="6 7">
    <name type="scientific">Lachnellula occidentalis</name>
    <dbReference type="NCBI Taxonomy" id="215460"/>
    <lineage>
        <taxon>Eukaryota</taxon>
        <taxon>Fungi</taxon>
        <taxon>Dikarya</taxon>
        <taxon>Ascomycota</taxon>
        <taxon>Pezizomycotina</taxon>
        <taxon>Leotiomycetes</taxon>
        <taxon>Helotiales</taxon>
        <taxon>Lachnaceae</taxon>
        <taxon>Lachnellula</taxon>
    </lineage>
</organism>
<dbReference type="CDD" id="cd12148">
    <property type="entry name" value="fungal_TF_MHR"/>
    <property type="match status" value="1"/>
</dbReference>
<dbReference type="GO" id="GO:0000435">
    <property type="term" value="P:positive regulation of transcription from RNA polymerase II promoter by galactose"/>
    <property type="evidence" value="ECO:0007669"/>
    <property type="project" value="TreeGrafter"/>
</dbReference>
<evidence type="ECO:0000256" key="1">
    <source>
        <dbReference type="ARBA" id="ARBA00023015"/>
    </source>
</evidence>
<dbReference type="OrthoDB" id="47007at2759"/>